<dbReference type="GO" id="GO:0043021">
    <property type="term" value="F:ribonucleoprotein complex binding"/>
    <property type="evidence" value="ECO:0007669"/>
    <property type="project" value="UniProtKB-UniRule"/>
</dbReference>
<dbReference type="PANTHER" id="PTHR12221:SF6">
    <property type="entry name" value="PESCADILLO HOMOLOG"/>
    <property type="match status" value="1"/>
</dbReference>
<dbReference type="GO" id="GO:0000463">
    <property type="term" value="P:maturation of LSU-rRNA from tricistronic rRNA transcript (SSU-rRNA, 5.8S rRNA, LSU-rRNA)"/>
    <property type="evidence" value="ECO:0007669"/>
    <property type="project" value="UniProtKB-UniRule"/>
</dbReference>
<dbReference type="HAMAP" id="MF_03028">
    <property type="entry name" value="Pescadillo"/>
    <property type="match status" value="1"/>
</dbReference>
<feature type="domain" description="BRCT" evidence="6">
    <location>
        <begin position="347"/>
        <end position="436"/>
    </location>
</feature>
<dbReference type="Proteomes" id="UP000268014">
    <property type="component" value="Unassembled WGS sequence"/>
</dbReference>
<evidence type="ECO:0000256" key="2">
    <source>
        <dbReference type="ARBA" id="ARBA00022552"/>
    </source>
</evidence>
<dbReference type="GO" id="GO:0000466">
    <property type="term" value="P:maturation of 5.8S rRNA from tricistronic rRNA transcript (SSU-rRNA, 5.8S rRNA, LSU-rRNA)"/>
    <property type="evidence" value="ECO:0007669"/>
    <property type="project" value="UniProtKB-UniRule"/>
</dbReference>
<dbReference type="SUPFAM" id="SSF52113">
    <property type="entry name" value="BRCT domain"/>
    <property type="match status" value="1"/>
</dbReference>
<feature type="compositionally biased region" description="Basic and acidic residues" evidence="5">
    <location>
        <begin position="548"/>
        <end position="568"/>
    </location>
</feature>
<keyword evidence="1 4" id="KW-0690">Ribosome biogenesis</keyword>
<dbReference type="PANTHER" id="PTHR12221">
    <property type="entry name" value="PESCADILLO - RELATED"/>
    <property type="match status" value="1"/>
</dbReference>
<dbReference type="InterPro" id="IPR010613">
    <property type="entry name" value="PES"/>
</dbReference>
<dbReference type="InterPro" id="IPR036420">
    <property type="entry name" value="BRCT_dom_sf"/>
</dbReference>
<evidence type="ECO:0000256" key="5">
    <source>
        <dbReference type="SAM" id="MobiDB-lite"/>
    </source>
</evidence>
<evidence type="ECO:0000313" key="7">
    <source>
        <dbReference type="EMBL" id="VDO38259.1"/>
    </source>
</evidence>
<evidence type="ECO:0000256" key="3">
    <source>
        <dbReference type="ARBA" id="ARBA00023242"/>
    </source>
</evidence>
<dbReference type="InterPro" id="IPR001357">
    <property type="entry name" value="BRCT_dom"/>
</dbReference>
<evidence type="ECO:0000256" key="4">
    <source>
        <dbReference type="HAMAP-Rule" id="MF_03028"/>
    </source>
</evidence>
<keyword evidence="3 4" id="KW-0539">Nucleus</keyword>
<dbReference type="EMBL" id="UZAF01017131">
    <property type="protein sequence ID" value="VDO38259.1"/>
    <property type="molecule type" value="Genomic_DNA"/>
</dbReference>
<sequence length="568" mass="65615">MKVRVKPKHEAGAAVNYISRREALKKLQLSLKDFRRLCILKGIYPHEPAHKKKVNKGSTENRVWYYRKDINFLAHEPIINKFRDYKVFLRKLNHYKAKKDESKVKKLYDNKPEYELDRMVKERYPTFGSAIRDLDDALCLCFAFATLPHTRILKEGLIDSCRRLTAEFMHYIIEAHALKNTFISIKGIYYQAEICGEKVTWIVPHDRGLPHVTDVDFTVMVTFAEFYVAMLGFVNFRLYQMIGLYYPPQIQTGQNMVAADDSDDEERVEKIYSLARPLAKRTGAETSEDQEVPLVADFGSFSSVLKHIVFQEAVEMFGDEGNALAEKLKEAKLIKNQYSKNLCSTSVSRNLFKGLVFFLNRETPKEALTLIIRNCGGVVGWSGGPTNLEESDSSITHQIVDRPMSKFDMSRRYIQPQWVFDCLNARRKLPTEKYMVGVQLPPHFSPFTKDKPGDYVPLERLEELRSMGQDVSALIANEPALPPKPKAKKVKKTEEEPKGMRATLGKMHKKNKQLEVNQQHAEVKMREMMMPKKHKRVYHSIRQKMKKDKNQAIKLKEKRAKIEGSADS</sequence>
<dbReference type="SMART" id="SM00292">
    <property type="entry name" value="BRCT"/>
    <property type="match status" value="1"/>
</dbReference>
<dbReference type="Gene3D" id="3.40.50.10190">
    <property type="entry name" value="BRCT domain"/>
    <property type="match status" value="1"/>
</dbReference>
<dbReference type="GO" id="GO:0070545">
    <property type="term" value="C:PeBoW complex"/>
    <property type="evidence" value="ECO:0007669"/>
    <property type="project" value="TreeGrafter"/>
</dbReference>
<feature type="region of interest" description="Disordered" evidence="5">
    <location>
        <begin position="544"/>
        <end position="568"/>
    </location>
</feature>
<dbReference type="GO" id="GO:0030687">
    <property type="term" value="C:preribosome, large subunit precursor"/>
    <property type="evidence" value="ECO:0007669"/>
    <property type="project" value="UniProtKB-UniRule"/>
</dbReference>
<evidence type="ECO:0000256" key="1">
    <source>
        <dbReference type="ARBA" id="ARBA00022517"/>
    </source>
</evidence>
<reference evidence="9" key="1">
    <citation type="submission" date="2017-02" db="UniProtKB">
        <authorList>
            <consortium name="WormBaseParasite"/>
        </authorList>
    </citation>
    <scope>IDENTIFICATION</scope>
</reference>
<dbReference type="GO" id="GO:0005654">
    <property type="term" value="C:nucleoplasm"/>
    <property type="evidence" value="ECO:0007669"/>
    <property type="project" value="UniProtKB-SubCell"/>
</dbReference>
<dbReference type="GO" id="GO:0003723">
    <property type="term" value="F:RNA binding"/>
    <property type="evidence" value="ECO:0007669"/>
    <property type="project" value="TreeGrafter"/>
</dbReference>
<feature type="region of interest" description="Disordered" evidence="5">
    <location>
        <begin position="479"/>
        <end position="498"/>
    </location>
</feature>
<dbReference type="FunFam" id="3.40.50.10190:FF:000002">
    <property type="entry name" value="Pescadillo homolog"/>
    <property type="match status" value="1"/>
</dbReference>
<dbReference type="Pfam" id="PF06732">
    <property type="entry name" value="Pescadillo_N"/>
    <property type="match status" value="1"/>
</dbReference>
<organism evidence="9">
    <name type="scientific">Haemonchus placei</name>
    <name type="common">Barber's pole worm</name>
    <dbReference type="NCBI Taxonomy" id="6290"/>
    <lineage>
        <taxon>Eukaryota</taxon>
        <taxon>Metazoa</taxon>
        <taxon>Ecdysozoa</taxon>
        <taxon>Nematoda</taxon>
        <taxon>Chromadorea</taxon>
        <taxon>Rhabditida</taxon>
        <taxon>Rhabditina</taxon>
        <taxon>Rhabditomorpha</taxon>
        <taxon>Strongyloidea</taxon>
        <taxon>Trichostrongylidae</taxon>
        <taxon>Haemonchus</taxon>
    </lineage>
</organism>
<dbReference type="Pfam" id="PF16589">
    <property type="entry name" value="BRCT_2"/>
    <property type="match status" value="1"/>
</dbReference>
<accession>A0A0N4WG37</accession>
<dbReference type="STRING" id="6290.A0A0N4WG37"/>
<name>A0A0N4WG37_HAEPC</name>
<dbReference type="OMA" id="QKVTWIV"/>
<protein>
    <recommendedName>
        <fullName evidence="4">Pescadillo homolog</fullName>
    </recommendedName>
</protein>
<evidence type="ECO:0000313" key="8">
    <source>
        <dbReference type="Proteomes" id="UP000268014"/>
    </source>
</evidence>
<dbReference type="WBParaSite" id="HPLM_0000973901-mRNA-1">
    <property type="protein sequence ID" value="HPLM_0000973901-mRNA-1"/>
    <property type="gene ID" value="HPLM_0000973901"/>
</dbReference>
<keyword evidence="2 4" id="KW-0698">rRNA processing</keyword>
<gene>
    <name evidence="7" type="ORF">HPLM_LOCUS9731</name>
</gene>
<dbReference type="CDD" id="cd17709">
    <property type="entry name" value="BRCT_pescadillo_like"/>
    <property type="match status" value="1"/>
</dbReference>
<evidence type="ECO:0000313" key="9">
    <source>
        <dbReference type="WBParaSite" id="HPLM_0000973901-mRNA-1"/>
    </source>
</evidence>
<dbReference type="OrthoDB" id="10264910at2759"/>
<comment type="subcellular location">
    <subcellularLocation>
        <location evidence="4">Nucleus</location>
        <location evidence="4">Nucleolus</location>
    </subcellularLocation>
    <subcellularLocation>
        <location evidence="4">Nucleus</location>
        <location evidence="4">Nucleoplasm</location>
    </subcellularLocation>
</comment>
<dbReference type="PROSITE" id="PS50172">
    <property type="entry name" value="BRCT"/>
    <property type="match status" value="1"/>
</dbReference>
<dbReference type="AlphaFoldDB" id="A0A0N4WG37"/>
<reference evidence="7 8" key="2">
    <citation type="submission" date="2018-11" db="EMBL/GenBank/DDBJ databases">
        <authorList>
            <consortium name="Pathogen Informatics"/>
        </authorList>
    </citation>
    <scope>NUCLEOTIDE SEQUENCE [LARGE SCALE GENOMIC DNA]</scope>
    <source>
        <strain evidence="7 8">MHpl1</strain>
    </source>
</reference>
<comment type="similarity">
    <text evidence="4">Belongs to the pescadillo family.</text>
</comment>
<proteinExistence type="inferred from homology"/>
<comment type="function">
    <text evidence="4">Required for maturation of ribosomal RNAs and formation of the large ribosomal subunit.</text>
</comment>
<keyword evidence="8" id="KW-1185">Reference proteome</keyword>
<evidence type="ECO:0000259" key="6">
    <source>
        <dbReference type="PROSITE" id="PS50172"/>
    </source>
</evidence>